<keyword evidence="2" id="KW-0645">Protease</keyword>
<evidence type="ECO:0000256" key="6">
    <source>
        <dbReference type="ARBA" id="ARBA00023157"/>
    </source>
</evidence>
<dbReference type="InterPro" id="IPR000668">
    <property type="entry name" value="Peptidase_C1A_C"/>
</dbReference>
<dbReference type="PROSITE" id="PS00640">
    <property type="entry name" value="THIOL_PROTEASE_ASN"/>
    <property type="match status" value="1"/>
</dbReference>
<feature type="domain" description="Peptidase C1A papain C-terminal" evidence="8">
    <location>
        <begin position="329"/>
        <end position="543"/>
    </location>
</feature>
<evidence type="ECO:0000256" key="3">
    <source>
        <dbReference type="ARBA" id="ARBA00022801"/>
    </source>
</evidence>
<name>A0A8K1YTR7_COTFL</name>
<dbReference type="InterPro" id="IPR013128">
    <property type="entry name" value="Peptidase_C1A"/>
</dbReference>
<dbReference type="SUPFAM" id="SSF54001">
    <property type="entry name" value="Cysteine proteinases"/>
    <property type="match status" value="1"/>
</dbReference>
<feature type="chain" id="PRO_5035445514" evidence="7">
    <location>
        <begin position="18"/>
        <end position="544"/>
    </location>
</feature>
<sequence>MWFFNILLLSTILVAHGKSVKDDDLPDLEWPETFSLEALRIYLSAGFTQDYKIWRTLKNSRIDYNNGAVKSFVDIKKSRYGEKYNIHPEADLDGDSTNVCEKTKGRLFHKVNLETILPDTTDFAAVGTETIHDTETTKFVLEEVSANVETKKTIWAYYNSEDKVWLPKKYEVKQFNTWIGSEESAEIWEFNNVETEVSDEYFDAEKYCEDAREVSLKDDAVTKNLLFMDPDNDKHVDYVFKSFKKRYNRNYDIDGEHEMRKAIFKKNMRLVSMINSQNLGYKLSINQFSDRLPSEKIKYTGLLRRSPGKKGTIPFPYTSEKLKEAAETLPSEYDTRLYGLVGTVKNQAECGSCWTFGTTASIEGAVALSNSGKFLTLSNQAILDCAWPYGSSGCDGGTDTAAYHWAMDYGLPTQAEYGDYANQDGICNINNMTTIYKIKGFVDVTPYSETALKMALINHGPMSVSVNVNDEFQSYAGGIFYDKNCDPTVLNHEVSLVGYGEQDGDTYWILKNSWGPEWGIDGYMHISARDNTCGVATEPTYAVI</sequence>
<protein>
    <submittedName>
        <fullName evidence="10">Teratocyte glycosyl hydrolase</fullName>
    </submittedName>
</protein>
<evidence type="ECO:0000256" key="1">
    <source>
        <dbReference type="ARBA" id="ARBA00008455"/>
    </source>
</evidence>
<dbReference type="GO" id="GO:0006508">
    <property type="term" value="P:proteolysis"/>
    <property type="evidence" value="ECO:0007669"/>
    <property type="project" value="UniProtKB-KW"/>
</dbReference>
<dbReference type="SMART" id="SM00645">
    <property type="entry name" value="Pept_C1"/>
    <property type="match status" value="1"/>
</dbReference>
<proteinExistence type="evidence at transcript level"/>
<evidence type="ECO:0000256" key="4">
    <source>
        <dbReference type="ARBA" id="ARBA00022807"/>
    </source>
</evidence>
<dbReference type="FunFam" id="3.90.70.10:FF:000332">
    <property type="entry name" value="Cathepsin L1"/>
    <property type="match status" value="1"/>
</dbReference>
<dbReference type="SMART" id="SM00848">
    <property type="entry name" value="Inhibitor_I29"/>
    <property type="match status" value="1"/>
</dbReference>
<dbReference type="CDD" id="cd02248">
    <property type="entry name" value="Peptidase_C1A"/>
    <property type="match status" value="1"/>
</dbReference>
<comment type="similarity">
    <text evidence="1">Belongs to the peptidase C1 family.</text>
</comment>
<dbReference type="PRINTS" id="PR00705">
    <property type="entry name" value="PAPAIN"/>
</dbReference>
<dbReference type="GO" id="GO:0008234">
    <property type="term" value="F:cysteine-type peptidase activity"/>
    <property type="evidence" value="ECO:0007669"/>
    <property type="project" value="UniProtKB-KW"/>
</dbReference>
<accession>A0A8K1YTR7</accession>
<keyword evidence="5" id="KW-0865">Zymogen</keyword>
<dbReference type="InterPro" id="IPR025661">
    <property type="entry name" value="Pept_asp_AS"/>
</dbReference>
<keyword evidence="6" id="KW-1015">Disulfide bond</keyword>
<organism evidence="10">
    <name type="scientific">Cotesia flavipes</name>
    <name type="common">Parasitic wasp</name>
    <name type="synonym">Apanteles flavipes</name>
    <dbReference type="NCBI Taxonomy" id="89805"/>
    <lineage>
        <taxon>Eukaryota</taxon>
        <taxon>Metazoa</taxon>
        <taxon>Ecdysozoa</taxon>
        <taxon>Arthropoda</taxon>
        <taxon>Hexapoda</taxon>
        <taxon>Insecta</taxon>
        <taxon>Pterygota</taxon>
        <taxon>Neoptera</taxon>
        <taxon>Endopterygota</taxon>
        <taxon>Hymenoptera</taxon>
        <taxon>Apocrita</taxon>
        <taxon>Ichneumonoidea</taxon>
        <taxon>Braconidae</taxon>
        <taxon>Microgastrinae</taxon>
        <taxon>Cotesia</taxon>
    </lineage>
</organism>
<dbReference type="Pfam" id="PF00112">
    <property type="entry name" value="Peptidase_C1"/>
    <property type="match status" value="1"/>
</dbReference>
<dbReference type="AlphaFoldDB" id="A0A8K1YTR7"/>
<dbReference type="EMBL" id="MZ746698">
    <property type="protein sequence ID" value="UEP64291.1"/>
    <property type="molecule type" value="mRNA"/>
</dbReference>
<keyword evidence="3 10" id="KW-0378">Hydrolase</keyword>
<evidence type="ECO:0000256" key="2">
    <source>
        <dbReference type="ARBA" id="ARBA00022670"/>
    </source>
</evidence>
<dbReference type="InterPro" id="IPR039417">
    <property type="entry name" value="Peptidase_C1A_papain-like"/>
</dbReference>
<feature type="signal peptide" evidence="7">
    <location>
        <begin position="1"/>
        <end position="17"/>
    </location>
</feature>
<evidence type="ECO:0000256" key="7">
    <source>
        <dbReference type="SAM" id="SignalP"/>
    </source>
</evidence>
<evidence type="ECO:0000256" key="5">
    <source>
        <dbReference type="ARBA" id="ARBA00023145"/>
    </source>
</evidence>
<dbReference type="PROSITE" id="PS00139">
    <property type="entry name" value="THIOL_PROTEASE_CYS"/>
    <property type="match status" value="1"/>
</dbReference>
<evidence type="ECO:0000259" key="8">
    <source>
        <dbReference type="SMART" id="SM00645"/>
    </source>
</evidence>
<dbReference type="InterPro" id="IPR000169">
    <property type="entry name" value="Pept_cys_AS"/>
</dbReference>
<feature type="domain" description="Cathepsin propeptide inhibitor" evidence="9">
    <location>
        <begin position="240"/>
        <end position="296"/>
    </location>
</feature>
<keyword evidence="4" id="KW-0788">Thiol protease</keyword>
<keyword evidence="7" id="KW-0732">Signal</keyword>
<evidence type="ECO:0000259" key="9">
    <source>
        <dbReference type="SMART" id="SM00848"/>
    </source>
</evidence>
<dbReference type="InterPro" id="IPR038765">
    <property type="entry name" value="Papain-like_cys_pep_sf"/>
</dbReference>
<dbReference type="PANTHER" id="PTHR12411">
    <property type="entry name" value="CYSTEINE PROTEASE FAMILY C1-RELATED"/>
    <property type="match status" value="1"/>
</dbReference>
<dbReference type="Pfam" id="PF08246">
    <property type="entry name" value="Inhibitor_I29"/>
    <property type="match status" value="1"/>
</dbReference>
<dbReference type="InterPro" id="IPR013201">
    <property type="entry name" value="Prot_inhib_I29"/>
</dbReference>
<dbReference type="Gene3D" id="3.90.70.10">
    <property type="entry name" value="Cysteine proteinases"/>
    <property type="match status" value="1"/>
</dbReference>
<reference evidence="10" key="1">
    <citation type="submission" date="2021-08" db="EMBL/GenBank/DDBJ databases">
        <title>Proteotranscriptomics reveals the secretory dynamics of teratocytes, master regulators of parasitization by the endoparasitoid wasp Cotesia flavipes.</title>
        <authorList>
            <person name="Pinto C.G."/>
            <person name="Walker A.A."/>
            <person name="Robinson S."/>
            <person name="King G.F."/>
            <person name="Rossi G.D."/>
        </authorList>
    </citation>
    <scope>NUCLEOTIDE SEQUENCE</scope>
</reference>
<evidence type="ECO:0000313" key="10">
    <source>
        <dbReference type="EMBL" id="UEP64291.1"/>
    </source>
</evidence>